<dbReference type="EMBL" id="JAINDJ010000007">
    <property type="protein sequence ID" value="KAG9441045.1"/>
    <property type="molecule type" value="Genomic_DNA"/>
</dbReference>
<organism evidence="2 3">
    <name type="scientific">Aristolochia fimbriata</name>
    <name type="common">White veined hardy Dutchman's pipe vine</name>
    <dbReference type="NCBI Taxonomy" id="158543"/>
    <lineage>
        <taxon>Eukaryota</taxon>
        <taxon>Viridiplantae</taxon>
        <taxon>Streptophyta</taxon>
        <taxon>Embryophyta</taxon>
        <taxon>Tracheophyta</taxon>
        <taxon>Spermatophyta</taxon>
        <taxon>Magnoliopsida</taxon>
        <taxon>Magnoliidae</taxon>
        <taxon>Piperales</taxon>
        <taxon>Aristolochiaceae</taxon>
        <taxon>Aristolochia</taxon>
    </lineage>
</organism>
<evidence type="ECO:0000313" key="2">
    <source>
        <dbReference type="EMBL" id="KAG9441045.1"/>
    </source>
</evidence>
<dbReference type="InterPro" id="IPR036388">
    <property type="entry name" value="WH-like_DNA-bd_sf"/>
</dbReference>
<dbReference type="PANTHER" id="PTHR10015:SF308">
    <property type="entry name" value="HSF-TYPE DNA-BINDING DOMAIN-CONTAINING PROTEIN"/>
    <property type="match status" value="1"/>
</dbReference>
<evidence type="ECO:0000313" key="3">
    <source>
        <dbReference type="Proteomes" id="UP000825729"/>
    </source>
</evidence>
<dbReference type="GO" id="GO:0005634">
    <property type="term" value="C:nucleus"/>
    <property type="evidence" value="ECO:0007669"/>
    <property type="project" value="TreeGrafter"/>
</dbReference>
<comment type="caution">
    <text evidence="2">The sequence shown here is derived from an EMBL/GenBank/DDBJ whole genome shotgun (WGS) entry which is preliminary data.</text>
</comment>
<dbReference type="PANTHER" id="PTHR10015">
    <property type="entry name" value="HEAT SHOCK TRANSCRIPTION FACTOR"/>
    <property type="match status" value="1"/>
</dbReference>
<dbReference type="GO" id="GO:0003700">
    <property type="term" value="F:DNA-binding transcription factor activity"/>
    <property type="evidence" value="ECO:0007669"/>
    <property type="project" value="TreeGrafter"/>
</dbReference>
<sequence length="236" mass="26957">MVSEEQQLTWVGNFSIAAYVVCGDFQRRKIKEQQSTMECEGVKRGAEMANLPQTQISTAAEYRHSPNSEENSDRRVHGLQLQFPLLSYGFSKDEGRRRREKYRRLKAEKLKQETRTFCHLTGFKKSSSDRWEFQHEKFRRGGRDVLVEINRRKCAPSMFPSFLEAGDRDNTSAETSHLLEENKTLQRQNSALLLEIAHFKALETELMGCLSQCTSTNQTGNSSSSGGSYGGNNTER</sequence>
<reference evidence="2 3" key="1">
    <citation type="submission" date="2021-07" db="EMBL/GenBank/DDBJ databases">
        <title>The Aristolochia fimbriata genome: insights into angiosperm evolution, floral development and chemical biosynthesis.</title>
        <authorList>
            <person name="Jiao Y."/>
        </authorList>
    </citation>
    <scope>NUCLEOTIDE SEQUENCE [LARGE SCALE GENOMIC DNA]</scope>
    <source>
        <strain evidence="2">IBCAS-2021</strain>
        <tissue evidence="2">Leaf</tissue>
    </source>
</reference>
<protein>
    <submittedName>
        <fullName evidence="2">Uncharacterized protein</fullName>
    </submittedName>
</protein>
<dbReference type="GO" id="GO:0000978">
    <property type="term" value="F:RNA polymerase II cis-regulatory region sequence-specific DNA binding"/>
    <property type="evidence" value="ECO:0007669"/>
    <property type="project" value="TreeGrafter"/>
</dbReference>
<proteinExistence type="predicted"/>
<keyword evidence="3" id="KW-1185">Reference proteome</keyword>
<dbReference type="AlphaFoldDB" id="A0AAV7DWM6"/>
<gene>
    <name evidence="2" type="ORF">H6P81_016899</name>
</gene>
<feature type="region of interest" description="Disordered" evidence="1">
    <location>
        <begin position="215"/>
        <end position="236"/>
    </location>
</feature>
<dbReference type="GO" id="GO:0006357">
    <property type="term" value="P:regulation of transcription by RNA polymerase II"/>
    <property type="evidence" value="ECO:0007669"/>
    <property type="project" value="TreeGrafter"/>
</dbReference>
<dbReference type="Proteomes" id="UP000825729">
    <property type="component" value="Unassembled WGS sequence"/>
</dbReference>
<dbReference type="Gene3D" id="1.10.10.10">
    <property type="entry name" value="Winged helix-like DNA-binding domain superfamily/Winged helix DNA-binding domain"/>
    <property type="match status" value="1"/>
</dbReference>
<accession>A0AAV7DWM6</accession>
<name>A0AAV7DWM6_ARIFI</name>
<evidence type="ECO:0000256" key="1">
    <source>
        <dbReference type="SAM" id="MobiDB-lite"/>
    </source>
</evidence>